<feature type="transmembrane region" description="Helical" evidence="3">
    <location>
        <begin position="300"/>
        <end position="329"/>
    </location>
</feature>
<dbReference type="Proteomes" id="UP000799766">
    <property type="component" value="Unassembled WGS sequence"/>
</dbReference>
<evidence type="ECO:0000256" key="3">
    <source>
        <dbReference type="SAM" id="Phobius"/>
    </source>
</evidence>
<dbReference type="AlphaFoldDB" id="A0A6A6NLA5"/>
<comment type="similarity">
    <text evidence="2">Belongs to the major facilitator superfamily. Monocarboxylate porter (TC 2.A.1.13) family.</text>
</comment>
<dbReference type="GO" id="GO:0016020">
    <property type="term" value="C:membrane"/>
    <property type="evidence" value="ECO:0007669"/>
    <property type="project" value="UniProtKB-SubCell"/>
</dbReference>
<feature type="non-terminal residue" evidence="4">
    <location>
        <position position="1"/>
    </location>
</feature>
<dbReference type="InterPro" id="IPR011701">
    <property type="entry name" value="MFS"/>
</dbReference>
<dbReference type="InterPro" id="IPR036259">
    <property type="entry name" value="MFS_trans_sf"/>
</dbReference>
<dbReference type="InterPro" id="IPR050327">
    <property type="entry name" value="Proton-linked_MCT"/>
</dbReference>
<feature type="non-terminal residue" evidence="4">
    <location>
        <position position="330"/>
    </location>
</feature>
<keyword evidence="3" id="KW-1133">Transmembrane helix</keyword>
<dbReference type="Pfam" id="PF07690">
    <property type="entry name" value="MFS_1"/>
    <property type="match status" value="1"/>
</dbReference>
<evidence type="ECO:0000313" key="4">
    <source>
        <dbReference type="EMBL" id="KAF2452438.1"/>
    </source>
</evidence>
<comment type="subcellular location">
    <subcellularLocation>
        <location evidence="1">Membrane</location>
        <topology evidence="1">Multi-pass membrane protein</topology>
    </subcellularLocation>
</comment>
<dbReference type="GO" id="GO:0022857">
    <property type="term" value="F:transmembrane transporter activity"/>
    <property type="evidence" value="ECO:0007669"/>
    <property type="project" value="InterPro"/>
</dbReference>
<dbReference type="PANTHER" id="PTHR11360:SF287">
    <property type="entry name" value="MFS MONOCARBOXYLATE TRANSPORTER"/>
    <property type="match status" value="1"/>
</dbReference>
<keyword evidence="5" id="KW-1185">Reference proteome</keyword>
<feature type="transmembrane region" description="Helical" evidence="3">
    <location>
        <begin position="171"/>
        <end position="191"/>
    </location>
</feature>
<accession>A0A6A6NLA5</accession>
<gene>
    <name evidence="4" type="ORF">BDY21DRAFT_265839</name>
</gene>
<dbReference type="EMBL" id="MU001709">
    <property type="protein sequence ID" value="KAF2452438.1"/>
    <property type="molecule type" value="Genomic_DNA"/>
</dbReference>
<feature type="transmembrane region" description="Helical" evidence="3">
    <location>
        <begin position="107"/>
        <end position="128"/>
    </location>
</feature>
<proteinExistence type="inferred from homology"/>
<dbReference type="PANTHER" id="PTHR11360">
    <property type="entry name" value="MONOCARBOXYLATE TRANSPORTER"/>
    <property type="match status" value="1"/>
</dbReference>
<keyword evidence="3" id="KW-0812">Transmembrane</keyword>
<feature type="transmembrane region" description="Helical" evidence="3">
    <location>
        <begin position="48"/>
        <end position="70"/>
    </location>
</feature>
<feature type="transmembrane region" description="Helical" evidence="3">
    <location>
        <begin position="140"/>
        <end position="165"/>
    </location>
</feature>
<keyword evidence="3" id="KW-0472">Membrane</keyword>
<dbReference type="SUPFAM" id="SSF103473">
    <property type="entry name" value="MFS general substrate transporter"/>
    <property type="match status" value="1"/>
</dbReference>
<feature type="transmembrane region" description="Helical" evidence="3">
    <location>
        <begin position="82"/>
        <end position="101"/>
    </location>
</feature>
<reference evidence="4" key="1">
    <citation type="journal article" date="2020" name="Stud. Mycol.">
        <title>101 Dothideomycetes genomes: a test case for predicting lifestyles and emergence of pathogens.</title>
        <authorList>
            <person name="Haridas S."/>
            <person name="Albert R."/>
            <person name="Binder M."/>
            <person name="Bloem J."/>
            <person name="Labutti K."/>
            <person name="Salamov A."/>
            <person name="Andreopoulos B."/>
            <person name="Baker S."/>
            <person name="Barry K."/>
            <person name="Bills G."/>
            <person name="Bluhm B."/>
            <person name="Cannon C."/>
            <person name="Castanera R."/>
            <person name="Culley D."/>
            <person name="Daum C."/>
            <person name="Ezra D."/>
            <person name="Gonzalez J."/>
            <person name="Henrissat B."/>
            <person name="Kuo A."/>
            <person name="Liang C."/>
            <person name="Lipzen A."/>
            <person name="Lutzoni F."/>
            <person name="Magnuson J."/>
            <person name="Mondo S."/>
            <person name="Nolan M."/>
            <person name="Ohm R."/>
            <person name="Pangilinan J."/>
            <person name="Park H.-J."/>
            <person name="Ramirez L."/>
            <person name="Alfaro M."/>
            <person name="Sun H."/>
            <person name="Tritt A."/>
            <person name="Yoshinaga Y."/>
            <person name="Zwiers L.-H."/>
            <person name="Turgeon B."/>
            <person name="Goodwin S."/>
            <person name="Spatafora J."/>
            <person name="Crous P."/>
            <person name="Grigoriev I."/>
        </authorList>
    </citation>
    <scope>NUCLEOTIDE SEQUENCE</scope>
    <source>
        <strain evidence="4">ATCC 16933</strain>
    </source>
</reference>
<organism evidence="4 5">
    <name type="scientific">Lineolata rhizophorae</name>
    <dbReference type="NCBI Taxonomy" id="578093"/>
    <lineage>
        <taxon>Eukaryota</taxon>
        <taxon>Fungi</taxon>
        <taxon>Dikarya</taxon>
        <taxon>Ascomycota</taxon>
        <taxon>Pezizomycotina</taxon>
        <taxon>Dothideomycetes</taxon>
        <taxon>Dothideomycetes incertae sedis</taxon>
        <taxon>Lineolatales</taxon>
        <taxon>Lineolataceae</taxon>
        <taxon>Lineolata</taxon>
    </lineage>
</organism>
<protein>
    <submittedName>
        <fullName evidence="4">Major facilitator superfamily domain-containing protein</fullName>
    </submittedName>
</protein>
<evidence type="ECO:0000256" key="1">
    <source>
        <dbReference type="ARBA" id="ARBA00004141"/>
    </source>
</evidence>
<feature type="transmembrane region" description="Helical" evidence="3">
    <location>
        <begin position="269"/>
        <end position="288"/>
    </location>
</feature>
<dbReference type="Gene3D" id="1.20.1250.20">
    <property type="entry name" value="MFS general substrate transporter like domains"/>
    <property type="match status" value="1"/>
</dbReference>
<evidence type="ECO:0000256" key="2">
    <source>
        <dbReference type="ARBA" id="ARBA00006727"/>
    </source>
</evidence>
<evidence type="ECO:0000313" key="5">
    <source>
        <dbReference type="Proteomes" id="UP000799766"/>
    </source>
</evidence>
<feature type="transmembrane region" description="Helical" evidence="3">
    <location>
        <begin position="12"/>
        <end position="36"/>
    </location>
</feature>
<sequence>PKDRGPGAWKFLFGTCMMEAFCWGFALSFGIFQSHYANHPLFSSHASAIPVIGTLSNGLSYLLLPLTNAITLRFPNPTHQRLLSLVGWLLCLGSLVLASFATRVWHLLASQGALFGLGWAVCYTPYLLMLNGWFERRRGLAYGVMFGASGLSGCVMPELAGWLLARWDFRVALRAHAGLIAACTGPCYLVIKPRVPADGGGGGERRRRRPAAAAPTAPSFLRAHAFLLRPRTYPHLLATLVQGLPSFLPNIFLPAYARALDLAPSTGPLLLTVLSLAQVAGQISLGALSDHTPPSLAPTLCSALAAAAVFALWAPATGAPALFGFAAAWG</sequence>
<dbReference type="OrthoDB" id="2213137at2759"/>
<name>A0A6A6NLA5_9PEZI</name>